<evidence type="ECO:0000256" key="7">
    <source>
        <dbReference type="ARBA" id="ARBA00023284"/>
    </source>
</evidence>
<evidence type="ECO:0000256" key="6">
    <source>
        <dbReference type="ARBA" id="ARBA00023157"/>
    </source>
</evidence>
<evidence type="ECO:0000256" key="2">
    <source>
        <dbReference type="ARBA" id="ARBA00013017"/>
    </source>
</evidence>
<comment type="catalytic activity">
    <reaction evidence="11">
        <text>a hydroperoxide + [thioredoxin]-dithiol = an alcohol + [thioredoxin]-disulfide + H2O</text>
        <dbReference type="Rhea" id="RHEA:62620"/>
        <dbReference type="Rhea" id="RHEA-COMP:10698"/>
        <dbReference type="Rhea" id="RHEA-COMP:10700"/>
        <dbReference type="ChEBI" id="CHEBI:15377"/>
        <dbReference type="ChEBI" id="CHEBI:29950"/>
        <dbReference type="ChEBI" id="CHEBI:30879"/>
        <dbReference type="ChEBI" id="CHEBI:35924"/>
        <dbReference type="ChEBI" id="CHEBI:50058"/>
        <dbReference type="EC" id="1.11.1.24"/>
    </reaction>
</comment>
<evidence type="ECO:0000256" key="8">
    <source>
        <dbReference type="ARBA" id="ARBA00032824"/>
    </source>
</evidence>
<dbReference type="EC" id="1.11.1.24" evidence="2"/>
<dbReference type="InterPro" id="IPR036249">
    <property type="entry name" value="Thioredoxin-like_sf"/>
</dbReference>
<dbReference type="RefSeq" id="WP_068138779.1">
    <property type="nucleotide sequence ID" value="NZ_CP042914.1"/>
</dbReference>
<keyword evidence="3 13" id="KW-0575">Peroxidase</keyword>
<keyword evidence="5 13" id="KW-0560">Oxidoreductase</keyword>
<keyword evidence="14" id="KW-1185">Reference proteome</keyword>
<dbReference type="GO" id="GO:0008379">
    <property type="term" value="F:thioredoxin peroxidase activity"/>
    <property type="evidence" value="ECO:0007669"/>
    <property type="project" value="TreeGrafter"/>
</dbReference>
<dbReference type="CDD" id="cd02970">
    <property type="entry name" value="PRX_like2"/>
    <property type="match status" value="1"/>
</dbReference>
<dbReference type="Proteomes" id="UP000325286">
    <property type="component" value="Chromosome"/>
</dbReference>
<protein>
    <recommendedName>
        <fullName evidence="2">thioredoxin-dependent peroxiredoxin</fullName>
        <ecNumber evidence="2">1.11.1.24</ecNumber>
    </recommendedName>
    <alternativeName>
        <fullName evidence="8">Thioredoxin peroxidase</fullName>
    </alternativeName>
    <alternativeName>
        <fullName evidence="10">Thioredoxin-dependent peroxiredoxin Bcp</fullName>
    </alternativeName>
</protein>
<keyword evidence="7" id="KW-0676">Redox-active center</keyword>
<dbReference type="GO" id="GO:0045454">
    <property type="term" value="P:cell redox homeostasis"/>
    <property type="evidence" value="ECO:0007669"/>
    <property type="project" value="TreeGrafter"/>
</dbReference>
<dbReference type="EMBL" id="CP042914">
    <property type="protein sequence ID" value="QEG39353.1"/>
    <property type="molecule type" value="Genomic_DNA"/>
</dbReference>
<sequence length="219" mass="24112">MSLHEKLSQLNAEIIAALPAESVTVMREQTQRLRESRIVASAPKTGDRLKDFHLPNHLGEMRSLAALRERGPVVVTFYRGGWCPYCNLELRAYQAVLPEIKTAGATLVAITPELPDASLTTSEKNELEFEILTDAHADYTRKLGLVFTLPEPLRPIYQGLGINLEEHNGEGQFDLPLAATFVVDIDGAIASAFVDADYTSRAEPTDVVEVLQSLVKQNA</sequence>
<gene>
    <name evidence="13" type="primary">bcp_3</name>
    <name evidence="13" type="ORF">UC8_13180</name>
</gene>
<organism evidence="13 14">
    <name type="scientific">Roseimaritima ulvae</name>
    <dbReference type="NCBI Taxonomy" id="980254"/>
    <lineage>
        <taxon>Bacteria</taxon>
        <taxon>Pseudomonadati</taxon>
        <taxon>Planctomycetota</taxon>
        <taxon>Planctomycetia</taxon>
        <taxon>Pirellulales</taxon>
        <taxon>Pirellulaceae</taxon>
        <taxon>Roseimaritima</taxon>
    </lineage>
</organism>
<dbReference type="PANTHER" id="PTHR42801:SF7">
    <property type="entry name" value="SLL1159 PROTEIN"/>
    <property type="match status" value="1"/>
</dbReference>
<evidence type="ECO:0000256" key="9">
    <source>
        <dbReference type="ARBA" id="ARBA00038489"/>
    </source>
</evidence>
<evidence type="ECO:0000313" key="13">
    <source>
        <dbReference type="EMBL" id="QEG39353.1"/>
    </source>
</evidence>
<dbReference type="Gene3D" id="3.40.30.10">
    <property type="entry name" value="Glutaredoxin"/>
    <property type="match status" value="1"/>
</dbReference>
<dbReference type="AlphaFoldDB" id="A0A5B9QZD1"/>
<dbReference type="GO" id="GO:0005737">
    <property type="term" value="C:cytoplasm"/>
    <property type="evidence" value="ECO:0007669"/>
    <property type="project" value="TreeGrafter"/>
</dbReference>
<proteinExistence type="inferred from homology"/>
<dbReference type="InterPro" id="IPR050924">
    <property type="entry name" value="Peroxiredoxin_BCP/PrxQ"/>
</dbReference>
<comment type="function">
    <text evidence="1">Thiol-specific peroxidase that catalyzes the reduction of hydrogen peroxide and organic hydroperoxides to water and alcohols, respectively. Plays a role in cell protection against oxidative stress by detoxifying peroxides and as sensor of hydrogen peroxide-mediated signaling events.</text>
</comment>
<evidence type="ECO:0000256" key="1">
    <source>
        <dbReference type="ARBA" id="ARBA00003330"/>
    </source>
</evidence>
<comment type="similarity">
    <text evidence="9">Belongs to the peroxiredoxin family. BCP/PrxQ subfamily.</text>
</comment>
<dbReference type="Pfam" id="PF00578">
    <property type="entry name" value="AhpC-TSA"/>
    <property type="match status" value="1"/>
</dbReference>
<feature type="domain" description="Thioredoxin" evidence="12">
    <location>
        <begin position="43"/>
        <end position="216"/>
    </location>
</feature>
<dbReference type="InterPro" id="IPR000866">
    <property type="entry name" value="AhpC/TSA"/>
</dbReference>
<evidence type="ECO:0000256" key="10">
    <source>
        <dbReference type="ARBA" id="ARBA00042639"/>
    </source>
</evidence>
<dbReference type="InterPro" id="IPR013766">
    <property type="entry name" value="Thioredoxin_domain"/>
</dbReference>
<keyword evidence="4" id="KW-0049">Antioxidant</keyword>
<name>A0A5B9QZD1_9BACT</name>
<evidence type="ECO:0000313" key="14">
    <source>
        <dbReference type="Proteomes" id="UP000325286"/>
    </source>
</evidence>
<dbReference type="GO" id="GO:0034599">
    <property type="term" value="P:cellular response to oxidative stress"/>
    <property type="evidence" value="ECO:0007669"/>
    <property type="project" value="TreeGrafter"/>
</dbReference>
<evidence type="ECO:0000256" key="11">
    <source>
        <dbReference type="ARBA" id="ARBA00049091"/>
    </source>
</evidence>
<accession>A0A5B9QZD1</accession>
<dbReference type="OrthoDB" id="9809746at2"/>
<keyword evidence="6" id="KW-1015">Disulfide bond</keyword>
<evidence type="ECO:0000256" key="3">
    <source>
        <dbReference type="ARBA" id="ARBA00022559"/>
    </source>
</evidence>
<dbReference type="KEGG" id="rul:UC8_13180"/>
<dbReference type="PANTHER" id="PTHR42801">
    <property type="entry name" value="THIOREDOXIN-DEPENDENT PEROXIDE REDUCTASE"/>
    <property type="match status" value="1"/>
</dbReference>
<dbReference type="SUPFAM" id="SSF52833">
    <property type="entry name" value="Thioredoxin-like"/>
    <property type="match status" value="1"/>
</dbReference>
<evidence type="ECO:0000256" key="5">
    <source>
        <dbReference type="ARBA" id="ARBA00023002"/>
    </source>
</evidence>
<reference evidence="13 14" key="1">
    <citation type="submission" date="2019-08" db="EMBL/GenBank/DDBJ databases">
        <title>Deep-cultivation of Planctomycetes and their phenomic and genomic characterization uncovers novel biology.</title>
        <authorList>
            <person name="Wiegand S."/>
            <person name="Jogler M."/>
            <person name="Boedeker C."/>
            <person name="Pinto D."/>
            <person name="Vollmers J."/>
            <person name="Rivas-Marin E."/>
            <person name="Kohn T."/>
            <person name="Peeters S.H."/>
            <person name="Heuer A."/>
            <person name="Rast P."/>
            <person name="Oberbeckmann S."/>
            <person name="Bunk B."/>
            <person name="Jeske O."/>
            <person name="Meyerdierks A."/>
            <person name="Storesund J.E."/>
            <person name="Kallscheuer N."/>
            <person name="Luecker S."/>
            <person name="Lage O.M."/>
            <person name="Pohl T."/>
            <person name="Merkel B.J."/>
            <person name="Hornburger P."/>
            <person name="Mueller R.-W."/>
            <person name="Bruemmer F."/>
            <person name="Labrenz M."/>
            <person name="Spormann A.M."/>
            <person name="Op den Camp H."/>
            <person name="Overmann J."/>
            <person name="Amann R."/>
            <person name="Jetten M.S.M."/>
            <person name="Mascher T."/>
            <person name="Medema M.H."/>
            <person name="Devos D.P."/>
            <person name="Kaster A.-K."/>
            <person name="Ovreas L."/>
            <person name="Rohde M."/>
            <person name="Galperin M.Y."/>
            <person name="Jogler C."/>
        </authorList>
    </citation>
    <scope>NUCLEOTIDE SEQUENCE [LARGE SCALE GENOMIC DNA]</scope>
    <source>
        <strain evidence="13 14">UC8</strain>
    </source>
</reference>
<evidence type="ECO:0000259" key="12">
    <source>
        <dbReference type="PROSITE" id="PS51352"/>
    </source>
</evidence>
<evidence type="ECO:0000256" key="4">
    <source>
        <dbReference type="ARBA" id="ARBA00022862"/>
    </source>
</evidence>
<dbReference type="PROSITE" id="PS51352">
    <property type="entry name" value="THIOREDOXIN_2"/>
    <property type="match status" value="1"/>
</dbReference>